<evidence type="ECO:0000313" key="1">
    <source>
        <dbReference type="EMBL" id="ACC81820.1"/>
    </source>
</evidence>
<proteinExistence type="predicted"/>
<dbReference type="EnsemblBacteria" id="ACC81820">
    <property type="protein sequence ID" value="ACC81820"/>
    <property type="gene ID" value="Npun_F3404"/>
</dbReference>
<gene>
    <name evidence="1" type="ordered locus">Npun_F3404</name>
</gene>
<name>B2J0W9_NOSP7</name>
<dbReference type="HOGENOM" id="CLU_163892_1_0_3"/>
<reference evidence="1 2" key="2">
    <citation type="journal article" date="2013" name="Plant Physiol.">
        <title>A Nostoc punctiforme Sugar Transporter Necessary to Establish a Cyanobacterium-Plant Symbiosis.</title>
        <authorList>
            <person name="Ekman M."/>
            <person name="Picossi S."/>
            <person name="Campbell E.L."/>
            <person name="Meeks J.C."/>
            <person name="Flores E."/>
        </authorList>
    </citation>
    <scope>NUCLEOTIDE SEQUENCE [LARGE SCALE GENOMIC DNA]</scope>
    <source>
        <strain evidence="2">ATCC 29133 / PCC 73102</strain>
    </source>
</reference>
<dbReference type="Pfam" id="PF23856">
    <property type="entry name" value="DUF7219"/>
    <property type="match status" value="1"/>
</dbReference>
<dbReference type="eggNOG" id="ENOG50347QY">
    <property type="taxonomic scope" value="Bacteria"/>
</dbReference>
<organism evidence="1 2">
    <name type="scientific">Nostoc punctiforme (strain ATCC 29133 / PCC 73102)</name>
    <dbReference type="NCBI Taxonomy" id="63737"/>
    <lineage>
        <taxon>Bacteria</taxon>
        <taxon>Bacillati</taxon>
        <taxon>Cyanobacteriota</taxon>
        <taxon>Cyanophyceae</taxon>
        <taxon>Nostocales</taxon>
        <taxon>Nostocaceae</taxon>
        <taxon>Nostoc</taxon>
    </lineage>
</organism>
<protein>
    <submittedName>
        <fullName evidence="1">Uncharacterized protein</fullName>
    </submittedName>
</protein>
<accession>B2J0W9</accession>
<sequence>MNMDNDNQIDNNNFIYQRYRYLGKYTPQKFLFNANLQEFSERVCHLSNLQTSGKISSQKCYEEIELLWHQLTQSFKALISDEFDVTE</sequence>
<dbReference type="InterPro" id="IPR055643">
    <property type="entry name" value="DUF7219"/>
</dbReference>
<dbReference type="AlphaFoldDB" id="B2J0W9"/>
<dbReference type="KEGG" id="npu:Npun_F3404"/>
<keyword evidence="2" id="KW-1185">Reference proteome</keyword>
<dbReference type="PhylomeDB" id="B2J0W9"/>
<dbReference type="STRING" id="63737.Npun_F3404"/>
<reference evidence="2" key="1">
    <citation type="submission" date="2008-04" db="EMBL/GenBank/DDBJ databases">
        <title>Complete sequence of chromosome of Nostoc punctiforme ATCC 29133.</title>
        <authorList>
            <consortium name="US DOE Joint Genome Institute"/>
            <person name="Copeland A."/>
            <person name="Lucas S."/>
            <person name="Lapidus A."/>
            <person name="Glavina del Rio T."/>
            <person name="Dalin E."/>
            <person name="Tice H."/>
            <person name="Pitluck S."/>
            <person name="Chain P."/>
            <person name="Malfatti S."/>
            <person name="Shin M."/>
            <person name="Vergez L."/>
            <person name="Schmutz J."/>
            <person name="Larimer F."/>
            <person name="Land M."/>
            <person name="Hauser L."/>
            <person name="Kyrpides N."/>
            <person name="Kim E."/>
            <person name="Meeks J.C."/>
            <person name="Elhai J."/>
            <person name="Campbell E.L."/>
            <person name="Thiel T."/>
            <person name="Longmire J."/>
            <person name="Potts M."/>
            <person name="Atlas R."/>
        </authorList>
    </citation>
    <scope>NUCLEOTIDE SEQUENCE [LARGE SCALE GENOMIC DNA]</scope>
    <source>
        <strain evidence="2">ATCC 29133 / PCC 73102</strain>
    </source>
</reference>
<dbReference type="EMBL" id="CP001037">
    <property type="protein sequence ID" value="ACC81820.1"/>
    <property type="molecule type" value="Genomic_DNA"/>
</dbReference>
<evidence type="ECO:0000313" key="2">
    <source>
        <dbReference type="Proteomes" id="UP000001191"/>
    </source>
</evidence>
<dbReference type="Proteomes" id="UP000001191">
    <property type="component" value="Chromosome"/>
</dbReference>